<gene>
    <name evidence="2" type="ORF">RH857_12185</name>
</gene>
<proteinExistence type="predicted"/>
<name>A0ABU1FXK0_9MICC</name>
<evidence type="ECO:0000313" key="2">
    <source>
        <dbReference type="EMBL" id="MDR5712878.1"/>
    </source>
</evidence>
<comment type="caution">
    <text evidence="2">The sequence shown here is derived from an EMBL/GenBank/DDBJ whole genome shotgun (WGS) entry which is preliminary data.</text>
</comment>
<protein>
    <recommendedName>
        <fullName evidence="1">Mannosylglycerate hydrolase MGH1-like glycoside hydrolase domain-containing protein</fullName>
    </recommendedName>
</protein>
<evidence type="ECO:0000313" key="3">
    <source>
        <dbReference type="Proteomes" id="UP001260872"/>
    </source>
</evidence>
<organism evidence="2 3">
    <name type="scientific">Nesterenkonia flava</name>
    <dbReference type="NCBI Taxonomy" id="469799"/>
    <lineage>
        <taxon>Bacteria</taxon>
        <taxon>Bacillati</taxon>
        <taxon>Actinomycetota</taxon>
        <taxon>Actinomycetes</taxon>
        <taxon>Micrococcales</taxon>
        <taxon>Micrococcaceae</taxon>
        <taxon>Nesterenkonia</taxon>
    </lineage>
</organism>
<keyword evidence="3" id="KW-1185">Reference proteome</keyword>
<dbReference type="RefSeq" id="WP_310538246.1">
    <property type="nucleotide sequence ID" value="NZ_BAAAOC010000013.1"/>
</dbReference>
<dbReference type="Pfam" id="PF22422">
    <property type="entry name" value="MGH1-like_GH"/>
    <property type="match status" value="1"/>
</dbReference>
<evidence type="ECO:0000259" key="1">
    <source>
        <dbReference type="Pfam" id="PF22422"/>
    </source>
</evidence>
<sequence>MSALETALARLRDAAPAAEQAGLEEPLAEQLNRSGVGFAAVGGTVEQRWLQAIRELQDCIRPLAGSPPVLNEGGVYAGTWIESTGTINTEMLSRFAAETATETFRIYSTHQREDGMIPYKVTADGPGFSQIQIVTPLARSVWNHYQLHSSDESAAAGRDWLQQMYATMARYDEWLMTYRNTRGTGCVEAFSTFDTGHDLSPRFWFVPDRCYQGEATQFDPEAPTIPFLAPDLTANVACQRYYLAKIAAELGEDPTPWEVKAEASVKALFEHCYDPADGTFYDLDAQGKQVKVISDVLLRVLACEIGDARFFAQALERYVMNSAHFLSHYGFTTISLSDPRYDGDHTRNSWAGPVHFLTQLRAPHAFEHHGRPAELMIANRELLSALSAAEHFPQGIDPWSGDAGFTSSYSPSILWMLDTVERMFGVLPLPTGEIAFTGLAPTRLDPSHGGTGKAGVSTAAEAIAYSRTVGGAHYELAADDDQVITYRDGQQHLSFPRGWRVMTERTGKPVAVVGVAARPVTGTLASAEGSLKLTLAPNERVDLSGMRIARRTSPGFVAPRAS</sequence>
<accession>A0ABU1FXK0</accession>
<dbReference type="SUPFAM" id="SSF48208">
    <property type="entry name" value="Six-hairpin glycosidases"/>
    <property type="match status" value="1"/>
</dbReference>
<feature type="domain" description="Mannosylglycerate hydrolase MGH1-like glycoside hydrolase" evidence="1">
    <location>
        <begin position="94"/>
        <end position="403"/>
    </location>
</feature>
<dbReference type="EMBL" id="JAVKGT010000040">
    <property type="protein sequence ID" value="MDR5712878.1"/>
    <property type="molecule type" value="Genomic_DNA"/>
</dbReference>
<dbReference type="Gene3D" id="1.50.10.10">
    <property type="match status" value="1"/>
</dbReference>
<dbReference type="InterPro" id="IPR008928">
    <property type="entry name" value="6-hairpin_glycosidase_sf"/>
</dbReference>
<dbReference type="Proteomes" id="UP001260872">
    <property type="component" value="Unassembled WGS sequence"/>
</dbReference>
<dbReference type="InterPro" id="IPR012341">
    <property type="entry name" value="6hp_glycosidase-like_sf"/>
</dbReference>
<dbReference type="InterPro" id="IPR054491">
    <property type="entry name" value="MGH1-like_GH"/>
</dbReference>
<reference evidence="3" key="1">
    <citation type="submission" date="2023-07" db="EMBL/GenBank/DDBJ databases">
        <title>Description of three actinobacteria isolated from air of manufacturing shop in a pharmaceutical factory.</title>
        <authorList>
            <person name="Zhang D.-F."/>
        </authorList>
    </citation>
    <scope>NUCLEOTIDE SEQUENCE [LARGE SCALE GENOMIC DNA]</scope>
    <source>
        <strain evidence="3">CCTCC AB 207010</strain>
    </source>
</reference>